<dbReference type="AlphaFoldDB" id="A0AA36IXJ1"/>
<protein>
    <submittedName>
        <fullName evidence="2">Uncharacterized protein</fullName>
    </submittedName>
</protein>
<evidence type="ECO:0000313" key="3">
    <source>
        <dbReference type="Proteomes" id="UP001178507"/>
    </source>
</evidence>
<organism evidence="2 3">
    <name type="scientific">Effrenium voratum</name>
    <dbReference type="NCBI Taxonomy" id="2562239"/>
    <lineage>
        <taxon>Eukaryota</taxon>
        <taxon>Sar</taxon>
        <taxon>Alveolata</taxon>
        <taxon>Dinophyceae</taxon>
        <taxon>Suessiales</taxon>
        <taxon>Symbiodiniaceae</taxon>
        <taxon>Effrenium</taxon>
    </lineage>
</organism>
<evidence type="ECO:0000256" key="1">
    <source>
        <dbReference type="SAM" id="MobiDB-lite"/>
    </source>
</evidence>
<reference evidence="2" key="1">
    <citation type="submission" date="2023-08" db="EMBL/GenBank/DDBJ databases">
        <authorList>
            <person name="Chen Y."/>
            <person name="Shah S."/>
            <person name="Dougan E. K."/>
            <person name="Thang M."/>
            <person name="Chan C."/>
        </authorList>
    </citation>
    <scope>NUCLEOTIDE SEQUENCE</scope>
</reference>
<dbReference type="Proteomes" id="UP001178507">
    <property type="component" value="Unassembled WGS sequence"/>
</dbReference>
<dbReference type="EMBL" id="CAUJNA010003124">
    <property type="protein sequence ID" value="CAJ1395322.1"/>
    <property type="molecule type" value="Genomic_DNA"/>
</dbReference>
<evidence type="ECO:0000313" key="2">
    <source>
        <dbReference type="EMBL" id="CAJ1395322.1"/>
    </source>
</evidence>
<proteinExistence type="predicted"/>
<comment type="caution">
    <text evidence="2">The sequence shown here is derived from an EMBL/GenBank/DDBJ whole genome shotgun (WGS) entry which is preliminary data.</text>
</comment>
<name>A0AA36IXJ1_9DINO</name>
<feature type="region of interest" description="Disordered" evidence="1">
    <location>
        <begin position="1"/>
        <end position="20"/>
    </location>
</feature>
<keyword evidence="3" id="KW-1185">Reference proteome</keyword>
<gene>
    <name evidence="2" type="ORF">EVOR1521_LOCUS19773</name>
</gene>
<sequence length="162" mass="18051">MACRRPRHSLFPDALSGRDIPHSEALPMREDVDSLKVFRHLLEKEKRLASRWRKQTDHSPWMDPALSHHESRLKPGDGVRLSLSRSHPELTGVSGTVVCIDRPSDGGRVTVKLTAGAEGKPKKLKVRPTLLLPGRNTSGAFPIAPDWSLPDLGRPGRMRTTF</sequence>
<accession>A0AA36IXJ1</accession>